<dbReference type="SUPFAM" id="SSF160544">
    <property type="entry name" value="EscU C-terminal domain-like"/>
    <property type="match status" value="1"/>
</dbReference>
<dbReference type="PANTHER" id="PTHR30531:SF12">
    <property type="entry name" value="FLAGELLAR BIOSYNTHETIC PROTEIN FLHB"/>
    <property type="match status" value="1"/>
</dbReference>
<name>A0ABT8T8A2_9BACT</name>
<comment type="caution">
    <text evidence="2">The sequence shown here is derived from an EMBL/GenBank/DDBJ whole genome shotgun (WGS) entry which is preliminary data.</text>
</comment>
<evidence type="ECO:0000313" key="3">
    <source>
        <dbReference type="Proteomes" id="UP001171111"/>
    </source>
</evidence>
<dbReference type="InterPro" id="IPR006135">
    <property type="entry name" value="T3SS_substrate_exporter"/>
</dbReference>
<reference evidence="2 3" key="1">
    <citation type="submission" date="2023-06" db="EMBL/GenBank/DDBJ databases">
        <title>Campylobacter magnum sp. nov., isolated from cecal contents of domestic pigs (Sus scrofa domesticus).</title>
        <authorList>
            <person name="Papic B."/>
            <person name="Gruntar I."/>
        </authorList>
    </citation>
    <scope>NUCLEOTIDE SEQUENCE [LARGE SCALE GENOMIC DNA]</scope>
    <source>
        <strain evidence="3">34484-21</strain>
    </source>
</reference>
<comment type="similarity">
    <text evidence="1">Belongs to the type III secretion exporter family.</text>
</comment>
<dbReference type="NCBIfam" id="TIGR00789">
    <property type="entry name" value="flhB_rel"/>
    <property type="match status" value="1"/>
</dbReference>
<keyword evidence="3" id="KW-1185">Reference proteome</keyword>
<dbReference type="InterPro" id="IPR004683">
    <property type="entry name" value="T3SS_FlhB-rel"/>
</dbReference>
<proteinExistence type="inferred from homology"/>
<dbReference type="InterPro" id="IPR029025">
    <property type="entry name" value="T3SS_substrate_exporter_C"/>
</dbReference>
<evidence type="ECO:0000313" key="2">
    <source>
        <dbReference type="EMBL" id="MDO2409969.1"/>
    </source>
</evidence>
<dbReference type="PANTHER" id="PTHR30531">
    <property type="entry name" value="FLAGELLAR BIOSYNTHETIC PROTEIN FLHB"/>
    <property type="match status" value="1"/>
</dbReference>
<dbReference type="Pfam" id="PF01312">
    <property type="entry name" value="Bac_export_2"/>
    <property type="match status" value="1"/>
</dbReference>
<sequence>MAEKKAKNPLKSALKKAVALGYNKEKDGAPKVLASGQGVIAENIIAAAKKNNIPIKEDKDLVEILSKIDIDQEIPPNLYRAIAEIFSFLYRATQNAKK</sequence>
<organism evidence="2 3">
    <name type="scientific">Campylobacter magnus</name>
    <dbReference type="NCBI Taxonomy" id="3026462"/>
    <lineage>
        <taxon>Bacteria</taxon>
        <taxon>Pseudomonadati</taxon>
        <taxon>Campylobacterota</taxon>
        <taxon>Epsilonproteobacteria</taxon>
        <taxon>Campylobacterales</taxon>
        <taxon>Campylobacteraceae</taxon>
        <taxon>Campylobacter</taxon>
    </lineage>
</organism>
<protein>
    <submittedName>
        <fullName evidence="2">FlhB-like flagellar biosynthesis protein</fullName>
    </submittedName>
</protein>
<dbReference type="Gene3D" id="3.40.1690.10">
    <property type="entry name" value="secretion proteins EscU"/>
    <property type="match status" value="1"/>
</dbReference>
<dbReference type="RefSeq" id="WP_302244733.1">
    <property type="nucleotide sequence ID" value="NZ_JAULJQ010000010.1"/>
</dbReference>
<gene>
    <name evidence="2" type="ORF">Q2362_07720</name>
</gene>
<accession>A0ABT8T8A2</accession>
<evidence type="ECO:0000256" key="1">
    <source>
        <dbReference type="ARBA" id="ARBA00010690"/>
    </source>
</evidence>
<dbReference type="Proteomes" id="UP001171111">
    <property type="component" value="Unassembled WGS sequence"/>
</dbReference>
<dbReference type="EMBL" id="JAULJQ010000010">
    <property type="protein sequence ID" value="MDO2409969.1"/>
    <property type="molecule type" value="Genomic_DNA"/>
</dbReference>